<protein>
    <submittedName>
        <fullName evidence="2">Metallo-beta-lactamase</fullName>
    </submittedName>
</protein>
<evidence type="ECO:0000313" key="3">
    <source>
        <dbReference type="Proteomes" id="UP000019024"/>
    </source>
</evidence>
<dbReference type="PATRIC" id="fig|797299.3.peg.585"/>
<reference evidence="2 3" key="1">
    <citation type="submission" date="2014-01" db="EMBL/GenBank/DDBJ databases">
        <authorList>
            <consortium name="DOE Joint Genome Institute"/>
            <person name="Anderson I."/>
            <person name="Huntemann M."/>
            <person name="Han J."/>
            <person name="Chen A."/>
            <person name="Kyrpides N."/>
            <person name="Mavromatis K."/>
            <person name="Markowitz V."/>
            <person name="Palaniappan K."/>
            <person name="Ivanova N."/>
            <person name="Schaumberg A."/>
            <person name="Pati A."/>
            <person name="Liolios K."/>
            <person name="Nordberg H.P."/>
            <person name="Cantor M.N."/>
            <person name="Hua S.X."/>
            <person name="Woyke T."/>
        </authorList>
    </citation>
    <scope>NUCLEOTIDE SEQUENCE [LARGE SCALE GENOMIC DNA]</scope>
    <source>
        <strain evidence="2 3">XH-48</strain>
    </source>
</reference>
<dbReference type="Gene3D" id="1.10.10.10">
    <property type="entry name" value="Winged helix-like DNA-binding domain superfamily/Winged helix DNA-binding domain"/>
    <property type="match status" value="1"/>
</dbReference>
<dbReference type="InterPro" id="IPR050662">
    <property type="entry name" value="Sec-metab_biosynth-thioest"/>
</dbReference>
<organism evidence="2 3">
    <name type="scientific">Halostagnicola larsenii XH-48</name>
    <dbReference type="NCBI Taxonomy" id="797299"/>
    <lineage>
        <taxon>Archaea</taxon>
        <taxon>Methanobacteriati</taxon>
        <taxon>Methanobacteriota</taxon>
        <taxon>Stenosarchaea group</taxon>
        <taxon>Halobacteria</taxon>
        <taxon>Halobacteriales</taxon>
        <taxon>Natrialbaceae</taxon>
        <taxon>Halostagnicola</taxon>
    </lineage>
</organism>
<dbReference type="InterPro" id="IPR001279">
    <property type="entry name" value="Metallo-B-lactamas"/>
</dbReference>
<dbReference type="Pfam" id="PF17778">
    <property type="entry name" value="WHD_BLACT"/>
    <property type="match status" value="1"/>
</dbReference>
<dbReference type="SUPFAM" id="SSF56281">
    <property type="entry name" value="Metallo-hydrolase/oxidoreductase"/>
    <property type="match status" value="1"/>
</dbReference>
<name>W0JN81_9EURY</name>
<dbReference type="Pfam" id="PF00753">
    <property type="entry name" value="Lactamase_B"/>
    <property type="match status" value="1"/>
</dbReference>
<keyword evidence="3" id="KW-1185">Reference proteome</keyword>
<dbReference type="InterPro" id="IPR036866">
    <property type="entry name" value="RibonucZ/Hydroxyglut_hydro"/>
</dbReference>
<accession>W0JN81</accession>
<dbReference type="STRING" id="797299.HALLA_07715"/>
<dbReference type="HOGENOM" id="CLU_048478_2_1_2"/>
<dbReference type="Gene3D" id="3.60.15.10">
    <property type="entry name" value="Ribonuclease Z/Hydroxyacylglutathione hydrolase-like"/>
    <property type="match status" value="1"/>
</dbReference>
<dbReference type="SMART" id="SM00849">
    <property type="entry name" value="Lactamase_B"/>
    <property type="match status" value="1"/>
</dbReference>
<dbReference type="InterPro" id="IPR041516">
    <property type="entry name" value="LACTB2_WH"/>
</dbReference>
<dbReference type="AlphaFoldDB" id="W0JN81"/>
<dbReference type="OrthoDB" id="6433at2157"/>
<evidence type="ECO:0000313" key="2">
    <source>
        <dbReference type="EMBL" id="AHF98761.1"/>
    </source>
</evidence>
<feature type="domain" description="Metallo-beta-lactamase" evidence="1">
    <location>
        <begin position="18"/>
        <end position="183"/>
    </location>
</feature>
<dbReference type="PANTHER" id="PTHR23131">
    <property type="entry name" value="ENDORIBONUCLEASE LACTB2"/>
    <property type="match status" value="1"/>
</dbReference>
<sequence>MNIVRRSVPVETAAPGGATNAYLLGTDPAVLVDPADRTDELDDLVAARNVEHIVVTHTHPDHVGGVTAYADRTDAAVWAHRGHVDRFLEATNRDPDRLLWPGSTISIGDGSGTADTVTVLDAPGHASDHIGLVVGDGGPIVCGDCAMAEGSVVVGAPDGEMRAYMTTLRRLWAIDPPELLPGHGPVIDHPRATLERLLEHRIQRERRVLAAVDSGAETLDEILEAAYEKDLSGVRAMARATVRAHLEKLAVEGRVDWDGERARARESNSA</sequence>
<gene>
    <name evidence="2" type="ORF">HALLA_07715</name>
</gene>
<dbReference type="RefSeq" id="WP_049951961.1">
    <property type="nucleotide sequence ID" value="NZ_CP007055.1"/>
</dbReference>
<evidence type="ECO:0000259" key="1">
    <source>
        <dbReference type="SMART" id="SM00849"/>
    </source>
</evidence>
<dbReference type="Proteomes" id="UP000019024">
    <property type="component" value="Chromosome"/>
</dbReference>
<dbReference type="eggNOG" id="arCOG00498">
    <property type="taxonomic scope" value="Archaea"/>
</dbReference>
<dbReference type="EMBL" id="CP007055">
    <property type="protein sequence ID" value="AHF98761.1"/>
    <property type="molecule type" value="Genomic_DNA"/>
</dbReference>
<dbReference type="GeneID" id="25144370"/>
<dbReference type="InterPro" id="IPR036388">
    <property type="entry name" value="WH-like_DNA-bd_sf"/>
</dbReference>
<dbReference type="PANTHER" id="PTHR23131:SF0">
    <property type="entry name" value="ENDORIBONUCLEASE LACTB2"/>
    <property type="match status" value="1"/>
</dbReference>
<dbReference type="KEGG" id="hlr:HALLA_07715"/>
<proteinExistence type="predicted"/>